<dbReference type="SUPFAM" id="SSF51182">
    <property type="entry name" value="RmlC-like cupins"/>
    <property type="match status" value="1"/>
</dbReference>
<evidence type="ECO:0000259" key="3">
    <source>
        <dbReference type="Pfam" id="PF01050"/>
    </source>
</evidence>
<evidence type="ECO:0000256" key="2">
    <source>
        <dbReference type="ARBA" id="ARBA00022695"/>
    </source>
</evidence>
<dbReference type="GO" id="GO:0005976">
    <property type="term" value="P:polysaccharide metabolic process"/>
    <property type="evidence" value="ECO:0007669"/>
    <property type="project" value="InterPro"/>
</dbReference>
<feature type="domain" description="Cytidyltransferase-like" evidence="4">
    <location>
        <begin position="12"/>
        <end position="108"/>
    </location>
</feature>
<dbReference type="AlphaFoldDB" id="A0A1F6EJQ6"/>
<comment type="caution">
    <text evidence="5">The sequence shown here is derived from an EMBL/GenBank/DDBJ whole genome shotgun (WGS) entry which is preliminary data.</text>
</comment>
<dbReference type="NCBIfam" id="TIGR00125">
    <property type="entry name" value="cyt_tran_rel"/>
    <property type="match status" value="1"/>
</dbReference>
<organism evidence="5 6">
    <name type="scientific">Candidatus Kaiserbacteria bacterium RIFCSPLOWO2_01_FULL_54_20</name>
    <dbReference type="NCBI Taxonomy" id="1798513"/>
    <lineage>
        <taxon>Bacteria</taxon>
        <taxon>Candidatus Kaiseribacteriota</taxon>
    </lineage>
</organism>
<dbReference type="Pfam" id="PF01050">
    <property type="entry name" value="MannoseP_isomer"/>
    <property type="match status" value="1"/>
</dbReference>
<dbReference type="InterPro" id="IPR004821">
    <property type="entry name" value="Cyt_trans-like"/>
</dbReference>
<sequence>MTRKKAVSVAVSGGFDPLHIGHVRMFRAARKLGDALVVIMNNDHWLRAKKGFIFMPQKERAEIIRHLPFVDKVVFTDHKKGDTDKSVSRTLAKVRPDIFANGGDRFSKNVPEVAVCKKLGIKMVFNVGKGGKVQSSSWMINASRKPASETVRPWGSYFGWDSGKGWNLKTVYVKPRKRLSLQYHKGRSEHWILVGGDALATIKNPSGFMETYPLRLGESFHIGKGMVHRLESKKGGVIVEVALGHFDENDIVRLQDDFGRSGKRS</sequence>
<dbReference type="Gene3D" id="2.60.120.10">
    <property type="entry name" value="Jelly Rolls"/>
    <property type="match status" value="1"/>
</dbReference>
<dbReference type="CDD" id="cd02213">
    <property type="entry name" value="cupin_PMI_typeII_C"/>
    <property type="match status" value="1"/>
</dbReference>
<protein>
    <recommendedName>
        <fullName evidence="7">Cytidyltransferase-like domain-containing protein</fullName>
    </recommendedName>
</protein>
<reference evidence="5 6" key="1">
    <citation type="journal article" date="2016" name="Nat. Commun.">
        <title>Thousands of microbial genomes shed light on interconnected biogeochemical processes in an aquifer system.</title>
        <authorList>
            <person name="Anantharaman K."/>
            <person name="Brown C.T."/>
            <person name="Hug L.A."/>
            <person name="Sharon I."/>
            <person name="Castelle C.J."/>
            <person name="Probst A.J."/>
            <person name="Thomas B.C."/>
            <person name="Singh A."/>
            <person name="Wilkins M.J."/>
            <person name="Karaoz U."/>
            <person name="Brodie E.L."/>
            <person name="Williams K.H."/>
            <person name="Hubbard S.S."/>
            <person name="Banfield J.F."/>
        </authorList>
    </citation>
    <scope>NUCLEOTIDE SEQUENCE [LARGE SCALE GENOMIC DNA]</scope>
</reference>
<evidence type="ECO:0008006" key="7">
    <source>
        <dbReference type="Google" id="ProtNLM"/>
    </source>
</evidence>
<dbReference type="PANTHER" id="PTHR43793">
    <property type="entry name" value="FAD SYNTHASE"/>
    <property type="match status" value="1"/>
</dbReference>
<dbReference type="InterPro" id="IPR011051">
    <property type="entry name" value="RmlC_Cupin_sf"/>
</dbReference>
<dbReference type="InterPro" id="IPR014729">
    <property type="entry name" value="Rossmann-like_a/b/a_fold"/>
</dbReference>
<dbReference type="Proteomes" id="UP000178427">
    <property type="component" value="Unassembled WGS sequence"/>
</dbReference>
<dbReference type="Gene3D" id="3.40.50.620">
    <property type="entry name" value="HUPs"/>
    <property type="match status" value="1"/>
</dbReference>
<name>A0A1F6EJQ6_9BACT</name>
<dbReference type="STRING" id="1798513.A3A40_02685"/>
<evidence type="ECO:0000313" key="6">
    <source>
        <dbReference type="Proteomes" id="UP000178427"/>
    </source>
</evidence>
<feature type="domain" description="Mannose-6-phosphate isomerase type II C-terminal" evidence="3">
    <location>
        <begin position="148"/>
        <end position="256"/>
    </location>
</feature>
<evidence type="ECO:0000256" key="1">
    <source>
        <dbReference type="ARBA" id="ARBA00022679"/>
    </source>
</evidence>
<dbReference type="EMBL" id="MFMA01000027">
    <property type="protein sequence ID" value="OGG73893.1"/>
    <property type="molecule type" value="Genomic_DNA"/>
</dbReference>
<keyword evidence="2" id="KW-0548">Nucleotidyltransferase</keyword>
<proteinExistence type="predicted"/>
<dbReference type="GO" id="GO:0016779">
    <property type="term" value="F:nucleotidyltransferase activity"/>
    <property type="evidence" value="ECO:0007669"/>
    <property type="project" value="UniProtKB-KW"/>
</dbReference>
<dbReference type="PANTHER" id="PTHR43793:SF1">
    <property type="entry name" value="FAD SYNTHASE"/>
    <property type="match status" value="1"/>
</dbReference>
<evidence type="ECO:0000313" key="5">
    <source>
        <dbReference type="EMBL" id="OGG73893.1"/>
    </source>
</evidence>
<gene>
    <name evidence="5" type="ORF">A3A40_02685</name>
</gene>
<dbReference type="InterPro" id="IPR014710">
    <property type="entry name" value="RmlC-like_jellyroll"/>
</dbReference>
<keyword evidence="1" id="KW-0808">Transferase</keyword>
<dbReference type="SUPFAM" id="SSF52374">
    <property type="entry name" value="Nucleotidylyl transferase"/>
    <property type="match status" value="1"/>
</dbReference>
<accession>A0A1F6EJQ6</accession>
<dbReference type="Pfam" id="PF01467">
    <property type="entry name" value="CTP_transf_like"/>
    <property type="match status" value="1"/>
</dbReference>
<dbReference type="InterPro" id="IPR001538">
    <property type="entry name" value="Man6P_isomerase-2_C"/>
</dbReference>
<evidence type="ECO:0000259" key="4">
    <source>
        <dbReference type="Pfam" id="PF01467"/>
    </source>
</evidence>
<dbReference type="InterPro" id="IPR050385">
    <property type="entry name" value="Archaeal_FAD_synthase"/>
</dbReference>